<evidence type="ECO:0000313" key="1">
    <source>
        <dbReference type="EMBL" id="GAJ21990.1"/>
    </source>
</evidence>
<gene>
    <name evidence="1" type="ORF">S12H4_55572</name>
</gene>
<organism evidence="1">
    <name type="scientific">marine sediment metagenome</name>
    <dbReference type="NCBI Taxonomy" id="412755"/>
    <lineage>
        <taxon>unclassified sequences</taxon>
        <taxon>metagenomes</taxon>
        <taxon>ecological metagenomes</taxon>
    </lineage>
</organism>
<reference evidence="1" key="1">
    <citation type="journal article" date="2014" name="Front. Microbiol.">
        <title>High frequency of phylogenetically diverse reductive dehalogenase-homologous genes in deep subseafloor sedimentary metagenomes.</title>
        <authorList>
            <person name="Kawai M."/>
            <person name="Futagami T."/>
            <person name="Toyoda A."/>
            <person name="Takaki Y."/>
            <person name="Nishi S."/>
            <person name="Hori S."/>
            <person name="Arai W."/>
            <person name="Tsubouchi T."/>
            <person name="Morono Y."/>
            <person name="Uchiyama I."/>
            <person name="Ito T."/>
            <person name="Fujiyama A."/>
            <person name="Inagaki F."/>
            <person name="Takami H."/>
        </authorList>
    </citation>
    <scope>NUCLEOTIDE SEQUENCE</scope>
    <source>
        <strain evidence="1">Expedition CK06-06</strain>
    </source>
</reference>
<proteinExistence type="predicted"/>
<dbReference type="AlphaFoldDB" id="X1W1I0"/>
<dbReference type="EMBL" id="BARW01035662">
    <property type="protein sequence ID" value="GAJ21990.1"/>
    <property type="molecule type" value="Genomic_DNA"/>
</dbReference>
<name>X1W1I0_9ZZZZ</name>
<accession>X1W1I0</accession>
<protein>
    <submittedName>
        <fullName evidence="1">Uncharacterized protein</fullName>
    </submittedName>
</protein>
<comment type="caution">
    <text evidence="1">The sequence shown here is derived from an EMBL/GenBank/DDBJ whole genome shotgun (WGS) entry which is preliminary data.</text>
</comment>
<sequence length="160" mass="18671">VDLVDGFILTIDNWNFISAAPIIRMQLDTLLRFIYISKISPKKAEQLINHIIDGKPLNHLKDSKGKKLNDALLREYAEKYFPWVNDVYIQTSKFIHFSERHMFGSVYDINNEKRIAKFAIHKGSYNVQKQDVIEYYDVFITITDAIIIFINTWGAIKRGS</sequence>
<feature type="non-terminal residue" evidence="1">
    <location>
        <position position="1"/>
    </location>
</feature>